<dbReference type="InterPro" id="IPR027417">
    <property type="entry name" value="P-loop_NTPase"/>
</dbReference>
<reference evidence="4" key="1">
    <citation type="submission" date="2021-01" db="EMBL/GenBank/DDBJ databases">
        <title>Whole genome shotgun sequence of Verrucosispora sediminis NBRC 107745.</title>
        <authorList>
            <person name="Komaki H."/>
            <person name="Tamura T."/>
        </authorList>
    </citation>
    <scope>NUCLEOTIDE SEQUENCE</scope>
    <source>
        <strain evidence="4">NBRC 107745</strain>
    </source>
</reference>
<dbReference type="Pfam" id="PF13424">
    <property type="entry name" value="TPR_12"/>
    <property type="match status" value="1"/>
</dbReference>
<dbReference type="InterPro" id="IPR011990">
    <property type="entry name" value="TPR-like_helical_dom_sf"/>
</dbReference>
<dbReference type="PANTHER" id="PTHR47691">
    <property type="entry name" value="REGULATOR-RELATED"/>
    <property type="match status" value="1"/>
</dbReference>
<dbReference type="Pfam" id="PF00931">
    <property type="entry name" value="NB-ARC"/>
    <property type="match status" value="1"/>
</dbReference>
<dbReference type="SMART" id="SM00530">
    <property type="entry name" value="HTH_XRE"/>
    <property type="match status" value="1"/>
</dbReference>
<dbReference type="SMART" id="SM00028">
    <property type="entry name" value="TPR"/>
    <property type="match status" value="4"/>
</dbReference>
<dbReference type="InterPro" id="IPR002182">
    <property type="entry name" value="NB-ARC"/>
</dbReference>
<gene>
    <name evidence="4" type="ORF">Vse01_44100</name>
</gene>
<dbReference type="InterPro" id="IPR019734">
    <property type="entry name" value="TPR_rpt"/>
</dbReference>
<dbReference type="PRINTS" id="PR00364">
    <property type="entry name" value="DISEASERSIST"/>
</dbReference>
<evidence type="ECO:0000313" key="4">
    <source>
        <dbReference type="EMBL" id="GIJ35262.1"/>
    </source>
</evidence>
<dbReference type="Proteomes" id="UP000607311">
    <property type="component" value="Unassembled WGS sequence"/>
</dbReference>
<dbReference type="Gene3D" id="3.40.50.300">
    <property type="entry name" value="P-loop containing nucleotide triphosphate hydrolases"/>
    <property type="match status" value="1"/>
</dbReference>
<evidence type="ECO:0000256" key="1">
    <source>
        <dbReference type="PROSITE-ProRule" id="PRU00339"/>
    </source>
</evidence>
<feature type="domain" description="HTH cro/C1-type" evidence="3">
    <location>
        <begin position="57"/>
        <end position="102"/>
    </location>
</feature>
<feature type="compositionally biased region" description="Basic and acidic residues" evidence="2">
    <location>
        <begin position="108"/>
        <end position="127"/>
    </location>
</feature>
<feature type="compositionally biased region" description="Polar residues" evidence="2">
    <location>
        <begin position="865"/>
        <end position="874"/>
    </location>
</feature>
<dbReference type="InterPro" id="IPR001387">
    <property type="entry name" value="Cro/C1-type_HTH"/>
</dbReference>
<dbReference type="SUPFAM" id="SSF48452">
    <property type="entry name" value="TPR-like"/>
    <property type="match status" value="2"/>
</dbReference>
<evidence type="ECO:0000313" key="5">
    <source>
        <dbReference type="Proteomes" id="UP000607311"/>
    </source>
</evidence>
<dbReference type="EMBL" id="BOPD01000028">
    <property type="protein sequence ID" value="GIJ35262.1"/>
    <property type="molecule type" value="Genomic_DNA"/>
</dbReference>
<feature type="repeat" description="TPR" evidence="1">
    <location>
        <begin position="737"/>
        <end position="770"/>
    </location>
</feature>
<dbReference type="PROSITE" id="PS50943">
    <property type="entry name" value="HTH_CROC1"/>
    <property type="match status" value="1"/>
</dbReference>
<dbReference type="PANTHER" id="PTHR47691:SF3">
    <property type="entry name" value="HTH-TYPE TRANSCRIPTIONAL REGULATOR RV0890C-RELATED"/>
    <property type="match status" value="1"/>
</dbReference>
<evidence type="ECO:0000259" key="3">
    <source>
        <dbReference type="PROSITE" id="PS50943"/>
    </source>
</evidence>
<name>A0A9W5UUC8_9ACTN</name>
<feature type="region of interest" description="Disordered" evidence="2">
    <location>
        <begin position="828"/>
        <end position="874"/>
    </location>
</feature>
<accession>A0A9W5UUC8</accession>
<protein>
    <submittedName>
        <fullName evidence="4">SARP family transcriptional regulator</fullName>
    </submittedName>
</protein>
<keyword evidence="5" id="KW-1185">Reference proteome</keyword>
<comment type="caution">
    <text evidence="4">The sequence shown here is derived from an EMBL/GenBank/DDBJ whole genome shotgun (WGS) entry which is preliminary data.</text>
</comment>
<dbReference type="GO" id="GO:0043531">
    <property type="term" value="F:ADP binding"/>
    <property type="evidence" value="ECO:0007669"/>
    <property type="project" value="InterPro"/>
</dbReference>
<proteinExistence type="predicted"/>
<feature type="region of interest" description="Disordered" evidence="2">
    <location>
        <begin position="105"/>
        <end position="147"/>
    </location>
</feature>
<dbReference type="SUPFAM" id="SSF52540">
    <property type="entry name" value="P-loop containing nucleoside triphosphate hydrolases"/>
    <property type="match status" value="1"/>
</dbReference>
<dbReference type="Gene3D" id="1.25.40.10">
    <property type="entry name" value="Tetratricopeptide repeat domain"/>
    <property type="match status" value="1"/>
</dbReference>
<feature type="compositionally biased region" description="Basic residues" evidence="2">
    <location>
        <begin position="836"/>
        <end position="853"/>
    </location>
</feature>
<organism evidence="4 5">
    <name type="scientific">Micromonospora sediminimaris</name>
    <dbReference type="NCBI Taxonomy" id="547162"/>
    <lineage>
        <taxon>Bacteria</taxon>
        <taxon>Bacillati</taxon>
        <taxon>Actinomycetota</taxon>
        <taxon>Actinomycetes</taxon>
        <taxon>Micromonosporales</taxon>
        <taxon>Micromonosporaceae</taxon>
        <taxon>Micromonospora</taxon>
    </lineage>
</organism>
<dbReference type="PROSITE" id="PS50005">
    <property type="entry name" value="TPR"/>
    <property type="match status" value="1"/>
</dbReference>
<dbReference type="CDD" id="cd00093">
    <property type="entry name" value="HTH_XRE"/>
    <property type="match status" value="1"/>
</dbReference>
<sequence>MSVRPDARPAIDRMSEEARSALAIVREAAEVRTVHDLAGLLRQLRRRHARQQGDTPLTYRQLAAKTGWSRGVIGEYFAGNVLPSTERFDILTGLLGATGAEQGALATARDRVEEGRRPPNPADRQEETEVPVAQASPPAAGAVRRSTVVPHQLPPALASFVGRTAQLAQLDAAGGVGNGSAVPDAGGAGEPVATSVVLSGTAGVGKTTLAVYWAHRVAERYPDGQLYVNLRGFDPAGAMTTPAEAVRGFLEALDVPPERIPAQLSAQVGLYRSLLAGRRMLVVLDNAHDADQVRPLLPGSPGCLALVTSRNRLSGLVAAEGTRPITVDLLTVEESRQLLARRLGVDRLTVEPRAVDDMIERCARLPLALAVVAARGLAHPGFPLATLAAELRQTQRLRDAFDACDVVTDVQAVFSWSYQSLTPPAARLFRLLGCHCGPEIGIPAAASLAGLPRDQVHRLLTELANAHLVTEHAPGRFGTHDLLREYAAELIENTETPETHRAAIQRGLDHYLHSAHNAALRLQPSWDPIPLAATPPGVVPEAISDHRHALAWFTAEHRVLLAAVAQAARIGFEGHAWRLARTLVDFLQRRGHWFDLVDAQQTALAAARRSNDPSGHASAHRDLARVLARTGEQERAESHYRAALKLFGELDDHAGQARTHRAFCAMLDRLGRHTEVLYHAQRAADLYRIVGHLSGEASAQNGIGWAYAQLGQYGPALEHCRRALVLLRQTDDRHGEANTWDSLGFIHDRLGRHRRAVRCYHRALRLFVQIGDRYDEAESLIRLGASRRSSGDRAGAVHTWQRALRILDELGHPDAECVREQIVRITRGGRHERATSRRARPISRSSRRRRLRDHRPAGVPRRPVDTTSTRVGVT</sequence>
<keyword evidence="1" id="KW-0802">TPR repeat</keyword>
<evidence type="ECO:0000256" key="2">
    <source>
        <dbReference type="SAM" id="MobiDB-lite"/>
    </source>
</evidence>
<dbReference type="AlphaFoldDB" id="A0A9W5UUC8"/>